<organism evidence="1 2">
    <name type="scientific">Dorcoceras hygrometricum</name>
    <dbReference type="NCBI Taxonomy" id="472368"/>
    <lineage>
        <taxon>Eukaryota</taxon>
        <taxon>Viridiplantae</taxon>
        <taxon>Streptophyta</taxon>
        <taxon>Embryophyta</taxon>
        <taxon>Tracheophyta</taxon>
        <taxon>Spermatophyta</taxon>
        <taxon>Magnoliopsida</taxon>
        <taxon>eudicotyledons</taxon>
        <taxon>Gunneridae</taxon>
        <taxon>Pentapetalae</taxon>
        <taxon>asterids</taxon>
        <taxon>lamiids</taxon>
        <taxon>Lamiales</taxon>
        <taxon>Gesneriaceae</taxon>
        <taxon>Didymocarpoideae</taxon>
        <taxon>Trichosporeae</taxon>
        <taxon>Loxocarpinae</taxon>
        <taxon>Dorcoceras</taxon>
    </lineage>
</organism>
<dbReference type="EMBL" id="KQ991802">
    <property type="protein sequence ID" value="KZV51289.1"/>
    <property type="molecule type" value="Genomic_DNA"/>
</dbReference>
<dbReference type="AlphaFoldDB" id="A0A2Z7D341"/>
<accession>A0A2Z7D341</accession>
<keyword evidence="2" id="KW-1185">Reference proteome</keyword>
<protein>
    <submittedName>
        <fullName evidence="1">Uncharacterized protein</fullName>
    </submittedName>
</protein>
<gene>
    <name evidence="1" type="ORF">F511_05630</name>
</gene>
<reference evidence="1 2" key="1">
    <citation type="journal article" date="2015" name="Proc. Natl. Acad. Sci. U.S.A.">
        <title>The resurrection genome of Boea hygrometrica: A blueprint for survival of dehydration.</title>
        <authorList>
            <person name="Xiao L."/>
            <person name="Yang G."/>
            <person name="Zhang L."/>
            <person name="Yang X."/>
            <person name="Zhao S."/>
            <person name="Ji Z."/>
            <person name="Zhou Q."/>
            <person name="Hu M."/>
            <person name="Wang Y."/>
            <person name="Chen M."/>
            <person name="Xu Y."/>
            <person name="Jin H."/>
            <person name="Xiao X."/>
            <person name="Hu G."/>
            <person name="Bao F."/>
            <person name="Hu Y."/>
            <person name="Wan P."/>
            <person name="Li L."/>
            <person name="Deng X."/>
            <person name="Kuang T."/>
            <person name="Xiang C."/>
            <person name="Zhu J.K."/>
            <person name="Oliver M.J."/>
            <person name="He Y."/>
        </authorList>
    </citation>
    <scope>NUCLEOTIDE SEQUENCE [LARGE SCALE GENOMIC DNA]</scope>
    <source>
        <strain evidence="2">cv. XS01</strain>
    </source>
</reference>
<dbReference type="Proteomes" id="UP000250235">
    <property type="component" value="Unassembled WGS sequence"/>
</dbReference>
<evidence type="ECO:0000313" key="1">
    <source>
        <dbReference type="EMBL" id="KZV51289.1"/>
    </source>
</evidence>
<proteinExistence type="predicted"/>
<evidence type="ECO:0000313" key="2">
    <source>
        <dbReference type="Proteomes" id="UP000250235"/>
    </source>
</evidence>
<sequence length="62" mass="7150">MVSLESRKIAGGICAKLERSSEHKETPIKYERRSCISSEQEDYLRGKKKTHFKILLIGKQLT</sequence>
<name>A0A2Z7D341_9LAMI</name>